<evidence type="ECO:0000313" key="5">
    <source>
        <dbReference type="Proteomes" id="UP000583101"/>
    </source>
</evidence>
<dbReference type="OrthoDB" id="850243at2"/>
<dbReference type="Pfam" id="PF07566">
    <property type="entry name" value="DUF1543"/>
    <property type="match status" value="1"/>
</dbReference>
<sequence length="197" mass="22530">MNEQQTVVIQPKLYMLLLGSKAPGRHVEQHDFFFGIAHSLKELVPQIKAFWRNTGTSLHIDGWREVNAVDGYRINVVPKQDTEGSPADKLFFINLGGYQPNKLEEQHYVVLTVQPDRALAIQQSKKSVFFRTNTIAGMKGANAHIDDKYGIDVDDIYRIEEMLSPELKDLYQIQITPADNLTEDEVHLGYFRLDKLT</sequence>
<feature type="domain" description="DUF1543" evidence="1">
    <location>
        <begin position="25"/>
        <end position="76"/>
    </location>
</feature>
<dbReference type="AlphaFoldDB" id="A0A4Y8AK84"/>
<reference evidence="3" key="2">
    <citation type="submission" date="2019-03" db="EMBL/GenBank/DDBJ databases">
        <authorList>
            <person name="Yan Y.-Q."/>
            <person name="Du Z.-J."/>
        </authorList>
    </citation>
    <scope>NUCLEOTIDE SEQUENCE</scope>
    <source>
        <strain evidence="3">PP-F2FG21</strain>
    </source>
</reference>
<dbReference type="RefSeq" id="WP_134335248.1">
    <property type="nucleotide sequence ID" value="NZ_BMCZ01000007.1"/>
</dbReference>
<dbReference type="EMBL" id="JACIEG010000001">
    <property type="protein sequence ID" value="MBB3967521.1"/>
    <property type="molecule type" value="Genomic_DNA"/>
</dbReference>
<accession>A0A4Y8AK84</accession>
<dbReference type="EMBL" id="SNQG01000001">
    <property type="protein sequence ID" value="TEW69417.1"/>
    <property type="molecule type" value="Genomic_DNA"/>
</dbReference>
<dbReference type="Gene3D" id="3.10.20.10">
    <property type="match status" value="2"/>
</dbReference>
<dbReference type="InterPro" id="IPR011440">
    <property type="entry name" value="DUF1543"/>
</dbReference>
<gene>
    <name evidence="3" type="ORF">E2R65_04410</name>
    <name evidence="2" type="ORF">GGR35_000107</name>
</gene>
<evidence type="ECO:0000313" key="4">
    <source>
        <dbReference type="Proteomes" id="UP000297248"/>
    </source>
</evidence>
<dbReference type="Proteomes" id="UP000583101">
    <property type="component" value="Unassembled WGS sequence"/>
</dbReference>
<comment type="caution">
    <text evidence="3">The sequence shown here is derived from an EMBL/GenBank/DDBJ whole genome shotgun (WGS) entry which is preliminary data.</text>
</comment>
<organism evidence="3 4">
    <name type="scientific">Mucilaginibacter phyllosphaerae</name>
    <dbReference type="NCBI Taxonomy" id="1812349"/>
    <lineage>
        <taxon>Bacteria</taxon>
        <taxon>Pseudomonadati</taxon>
        <taxon>Bacteroidota</taxon>
        <taxon>Sphingobacteriia</taxon>
        <taxon>Sphingobacteriales</taxon>
        <taxon>Sphingobacteriaceae</taxon>
        <taxon>Mucilaginibacter</taxon>
    </lineage>
</organism>
<reference evidence="3 4" key="1">
    <citation type="journal article" date="2016" name="Int. J. Syst. Evol. Microbiol.">
        <title>Proposal of Mucilaginibacter phyllosphaerae sp. nov. isolated from the phyllosphere of Galium album.</title>
        <authorList>
            <person name="Aydogan E.L."/>
            <person name="Busse H.J."/>
            <person name="Moser G."/>
            <person name="Muller C."/>
            <person name="Kampfer P."/>
            <person name="Glaeser S.P."/>
        </authorList>
    </citation>
    <scope>NUCLEOTIDE SEQUENCE [LARGE SCALE GENOMIC DNA]</scope>
    <source>
        <strain evidence="3 4">PP-F2FG21</strain>
    </source>
</reference>
<name>A0A4Y8AK84_9SPHI</name>
<evidence type="ECO:0000313" key="2">
    <source>
        <dbReference type="EMBL" id="MBB3967521.1"/>
    </source>
</evidence>
<reference evidence="2 5" key="3">
    <citation type="submission" date="2020-08" db="EMBL/GenBank/DDBJ databases">
        <title>Genomic Encyclopedia of Type Strains, Phase IV (KMG-IV): sequencing the most valuable type-strain genomes for metagenomic binning, comparative biology and taxonomic classification.</title>
        <authorList>
            <person name="Goeker M."/>
        </authorList>
    </citation>
    <scope>NUCLEOTIDE SEQUENCE [LARGE SCALE GENOMIC DNA]</scope>
    <source>
        <strain evidence="2 5">DSM 100995</strain>
    </source>
</reference>
<dbReference type="Proteomes" id="UP000297248">
    <property type="component" value="Unassembled WGS sequence"/>
</dbReference>
<evidence type="ECO:0000313" key="3">
    <source>
        <dbReference type="EMBL" id="TEW69417.1"/>
    </source>
</evidence>
<evidence type="ECO:0000259" key="1">
    <source>
        <dbReference type="Pfam" id="PF07566"/>
    </source>
</evidence>
<keyword evidence="5" id="KW-1185">Reference proteome</keyword>
<protein>
    <submittedName>
        <fullName evidence="3">DUF1543 domain-containing protein</fullName>
    </submittedName>
</protein>
<proteinExistence type="predicted"/>